<protein>
    <submittedName>
        <fullName evidence="2">Alkaline phosphatase family protein</fullName>
    </submittedName>
</protein>
<gene>
    <name evidence="2" type="ORF">ACFOEE_04145</name>
</gene>
<dbReference type="Pfam" id="PF01663">
    <property type="entry name" value="Phosphodiest"/>
    <property type="match status" value="1"/>
</dbReference>
<dbReference type="Gene3D" id="3.40.720.10">
    <property type="entry name" value="Alkaline Phosphatase, subunit A"/>
    <property type="match status" value="1"/>
</dbReference>
<sequence length="372" mass="41409">MKKLLATLLLLGSACAHAEQNLILVTIDGVRWQEVFRGIDPVLLENPTATQHQAPLRKQFWRDSQVERQAALMPFLWQTVAKQGVLIGDRDQGSLMRVANPWYFSYPGYNEIITGKADASIDSNDKVPNHNVSFIEWLATQPGFSHNLAVFASWDVFPAIFNRERSKLHINAGFENAAASNTQLRLLNELQTQIPSPWDSVRLDAFTFHYAKQYLLTNKPRVLMLALGEPDDFAHEGNYDEYIKGIHRADALLSQLWQTVQGLPEYRDNTTLLITTDHGRGQTASDWQHHSSQAALAKKSPDSLAKAPNGIVGSEQVWFAAIGPSIKAKGILHTKQEQTASQIAATALELLGENPKAYRSDIDPALSGVLHD</sequence>
<name>A0ABV7CGL8_9GAMM</name>
<feature type="chain" id="PRO_5046830678" evidence="1">
    <location>
        <begin position="19"/>
        <end position="372"/>
    </location>
</feature>
<keyword evidence="1" id="KW-0732">Signal</keyword>
<dbReference type="EMBL" id="JBHRSD010000010">
    <property type="protein sequence ID" value="MFC3031708.1"/>
    <property type="molecule type" value="Genomic_DNA"/>
</dbReference>
<proteinExistence type="predicted"/>
<evidence type="ECO:0000313" key="3">
    <source>
        <dbReference type="Proteomes" id="UP001595453"/>
    </source>
</evidence>
<comment type="caution">
    <text evidence="2">The sequence shown here is derived from an EMBL/GenBank/DDBJ whole genome shotgun (WGS) entry which is preliminary data.</text>
</comment>
<dbReference type="RefSeq" id="WP_377121220.1">
    <property type="nucleotide sequence ID" value="NZ_JBHRSD010000010.1"/>
</dbReference>
<reference evidence="3" key="1">
    <citation type="journal article" date="2019" name="Int. J. Syst. Evol. Microbiol.">
        <title>The Global Catalogue of Microorganisms (GCM) 10K type strain sequencing project: providing services to taxonomists for standard genome sequencing and annotation.</title>
        <authorList>
            <consortium name="The Broad Institute Genomics Platform"/>
            <consortium name="The Broad Institute Genome Sequencing Center for Infectious Disease"/>
            <person name="Wu L."/>
            <person name="Ma J."/>
        </authorList>
    </citation>
    <scope>NUCLEOTIDE SEQUENCE [LARGE SCALE GENOMIC DNA]</scope>
    <source>
        <strain evidence="3">KCTC 42730</strain>
    </source>
</reference>
<dbReference type="InterPro" id="IPR002591">
    <property type="entry name" value="Phosphodiest/P_Trfase"/>
</dbReference>
<dbReference type="PROSITE" id="PS51257">
    <property type="entry name" value="PROKAR_LIPOPROTEIN"/>
    <property type="match status" value="1"/>
</dbReference>
<accession>A0ABV7CGL8</accession>
<feature type="signal peptide" evidence="1">
    <location>
        <begin position="1"/>
        <end position="18"/>
    </location>
</feature>
<dbReference type="InterPro" id="IPR017850">
    <property type="entry name" value="Alkaline_phosphatase_core_sf"/>
</dbReference>
<dbReference type="Proteomes" id="UP001595453">
    <property type="component" value="Unassembled WGS sequence"/>
</dbReference>
<keyword evidence="3" id="KW-1185">Reference proteome</keyword>
<organism evidence="2 3">
    <name type="scientific">Pseudoalteromonas fenneropenaei</name>
    <dbReference type="NCBI Taxonomy" id="1737459"/>
    <lineage>
        <taxon>Bacteria</taxon>
        <taxon>Pseudomonadati</taxon>
        <taxon>Pseudomonadota</taxon>
        <taxon>Gammaproteobacteria</taxon>
        <taxon>Alteromonadales</taxon>
        <taxon>Pseudoalteromonadaceae</taxon>
        <taxon>Pseudoalteromonas</taxon>
    </lineage>
</organism>
<evidence type="ECO:0000256" key="1">
    <source>
        <dbReference type="SAM" id="SignalP"/>
    </source>
</evidence>
<evidence type="ECO:0000313" key="2">
    <source>
        <dbReference type="EMBL" id="MFC3031708.1"/>
    </source>
</evidence>
<dbReference type="SUPFAM" id="SSF53649">
    <property type="entry name" value="Alkaline phosphatase-like"/>
    <property type="match status" value="1"/>
</dbReference>